<dbReference type="CDD" id="cd05829">
    <property type="entry name" value="Sortase_F"/>
    <property type="match status" value="1"/>
</dbReference>
<evidence type="ECO:0008006" key="3">
    <source>
        <dbReference type="Google" id="ProtNLM"/>
    </source>
</evidence>
<evidence type="ECO:0000313" key="2">
    <source>
        <dbReference type="Proteomes" id="UP001415169"/>
    </source>
</evidence>
<keyword evidence="2" id="KW-1185">Reference proteome</keyword>
<dbReference type="Proteomes" id="UP001415169">
    <property type="component" value="Unassembled WGS sequence"/>
</dbReference>
<reference evidence="1" key="2">
    <citation type="submission" date="2023-12" db="EMBL/GenBank/DDBJ databases">
        <authorList>
            <person name="Sun Q."/>
            <person name="Inoue M."/>
        </authorList>
    </citation>
    <scope>NUCLEOTIDE SEQUENCE</scope>
    <source>
        <strain evidence="1">JCM 17590</strain>
    </source>
</reference>
<sequence length="220" mass="22902">MTSWLHKPRILWVALAGILAITVGATWAITASLSPPAAGSLTDMTGKHVALDPGTLPPAKVRKQMHAIADTGPRFRVPSVGLNVPLGAISVAGGQLTPPGFTSVYAVRNLGTTRTAPGKGTLYVVTHSLRGGGKAPGNYLTDISRQQAAVKPGDVVFVGSTEYTIATSTLVKKTDIAAQNTLWANTPNRLAIITCLEKPTGVPSTDNLIIYAKLKTSATP</sequence>
<dbReference type="InterPro" id="IPR042001">
    <property type="entry name" value="Sortase_F"/>
</dbReference>
<protein>
    <recommendedName>
        <fullName evidence="3">Class F sortase</fullName>
    </recommendedName>
</protein>
<accession>A0ABP7ZJS5</accession>
<evidence type="ECO:0000313" key="1">
    <source>
        <dbReference type="EMBL" id="GAA4160641.1"/>
    </source>
</evidence>
<reference evidence="1" key="1">
    <citation type="journal article" date="2014" name="Int. J. Syst. Evol. Microbiol.">
        <title>Complete genome of a new Firmicutes species belonging to the dominant human colonic microbiota ('Ruminococcus bicirculans') reveals two chromosomes and a selective capacity to utilize plant glucans.</title>
        <authorList>
            <consortium name="NISC Comparative Sequencing Program"/>
            <person name="Wegmann U."/>
            <person name="Louis P."/>
            <person name="Goesmann A."/>
            <person name="Henrissat B."/>
            <person name="Duncan S.H."/>
            <person name="Flint H.J."/>
        </authorList>
    </citation>
    <scope>NUCLEOTIDE SEQUENCE</scope>
    <source>
        <strain evidence="1">JCM 17590</strain>
    </source>
</reference>
<organism evidence="1 2">
    <name type="scientific">Gryllotalpicola daejeonensis</name>
    <dbReference type="NCBI Taxonomy" id="993087"/>
    <lineage>
        <taxon>Bacteria</taxon>
        <taxon>Bacillati</taxon>
        <taxon>Actinomycetota</taxon>
        <taxon>Actinomycetes</taxon>
        <taxon>Micrococcales</taxon>
        <taxon>Microbacteriaceae</taxon>
        <taxon>Gryllotalpicola</taxon>
    </lineage>
</organism>
<name>A0ABP7ZJS5_9MICO</name>
<comment type="caution">
    <text evidence="1">The sequence shown here is derived from an EMBL/GenBank/DDBJ whole genome shotgun (WGS) entry which is preliminary data.</text>
</comment>
<dbReference type="EMBL" id="BAABBV010000001">
    <property type="protein sequence ID" value="GAA4160641.1"/>
    <property type="molecule type" value="Genomic_DNA"/>
</dbReference>
<proteinExistence type="predicted"/>
<gene>
    <name evidence="1" type="ORF">GCM10022286_16970</name>
</gene>
<dbReference type="RefSeq" id="WP_344791327.1">
    <property type="nucleotide sequence ID" value="NZ_BAABBV010000001.1"/>
</dbReference>